<keyword evidence="5" id="KW-1185">Reference proteome</keyword>
<name>A0A850SYF7_9BACT</name>
<feature type="region of interest" description="Disordered" evidence="3">
    <location>
        <begin position="1"/>
        <end position="21"/>
    </location>
</feature>
<keyword evidence="1" id="KW-0802">TPR repeat</keyword>
<evidence type="ECO:0000256" key="1">
    <source>
        <dbReference type="PROSITE-ProRule" id="PRU00339"/>
    </source>
</evidence>
<proteinExistence type="predicted"/>
<comment type="caution">
    <text evidence="4">The sequence shown here is derived from an EMBL/GenBank/DDBJ whole genome shotgun (WGS) entry which is preliminary data.</text>
</comment>
<evidence type="ECO:0000256" key="2">
    <source>
        <dbReference type="SAM" id="Coils"/>
    </source>
</evidence>
<evidence type="ECO:0000313" key="5">
    <source>
        <dbReference type="Proteomes" id="UP000553343"/>
    </source>
</evidence>
<keyword evidence="2" id="KW-0175">Coiled coil</keyword>
<dbReference type="PROSITE" id="PS50005">
    <property type="entry name" value="TPR"/>
    <property type="match status" value="1"/>
</dbReference>
<gene>
    <name evidence="4" type="ORF">HXW94_09255</name>
</gene>
<dbReference type="InterPro" id="IPR019734">
    <property type="entry name" value="TPR_rpt"/>
</dbReference>
<dbReference type="InterPro" id="IPR011990">
    <property type="entry name" value="TPR-like_helical_dom_sf"/>
</dbReference>
<dbReference type="Proteomes" id="UP000553343">
    <property type="component" value="Unassembled WGS sequence"/>
</dbReference>
<dbReference type="SUPFAM" id="SSF48452">
    <property type="entry name" value="TPR-like"/>
    <property type="match status" value="1"/>
</dbReference>
<dbReference type="RefSeq" id="WP_218576644.1">
    <property type="nucleotide sequence ID" value="NZ_JACADJ010000026.1"/>
</dbReference>
<dbReference type="AlphaFoldDB" id="A0A850SYF7"/>
<feature type="coiled-coil region" evidence="2">
    <location>
        <begin position="35"/>
        <end position="62"/>
    </location>
</feature>
<accession>A0A850SYF7</accession>
<organism evidence="4 5">
    <name type="scientific">Desulfobacter latus</name>
    <dbReference type="NCBI Taxonomy" id="2292"/>
    <lineage>
        <taxon>Bacteria</taxon>
        <taxon>Pseudomonadati</taxon>
        <taxon>Thermodesulfobacteriota</taxon>
        <taxon>Desulfobacteria</taxon>
        <taxon>Desulfobacterales</taxon>
        <taxon>Desulfobacteraceae</taxon>
        <taxon>Desulfobacter</taxon>
    </lineage>
</organism>
<evidence type="ECO:0000313" key="4">
    <source>
        <dbReference type="EMBL" id="NWH05170.1"/>
    </source>
</evidence>
<feature type="repeat" description="TPR" evidence="1">
    <location>
        <begin position="113"/>
        <end position="146"/>
    </location>
</feature>
<reference evidence="4 5" key="1">
    <citation type="submission" date="2020-06" db="EMBL/GenBank/DDBJ databases">
        <title>High-quality draft genome of sulfate reducer Desulfobacter latus type strain AcrS2 isolated from marine sediment.</title>
        <authorList>
            <person name="Hoppe M."/>
            <person name="Larsen C.K."/>
            <person name="Marshall I.P.G."/>
            <person name="Schramm A."/>
            <person name="Marietou A.G."/>
        </authorList>
    </citation>
    <scope>NUCLEOTIDE SEQUENCE [LARGE SCALE GENOMIC DNA]</scope>
    <source>
        <strain evidence="4 5">AcRS2</strain>
    </source>
</reference>
<dbReference type="Gene3D" id="1.25.40.10">
    <property type="entry name" value="Tetratricopeptide repeat domain"/>
    <property type="match status" value="1"/>
</dbReference>
<sequence>MAKKSDSDFYTGTSLSDLLGKKVPDLDTLGRLERLQEMEREKQALLTKISSLEKEIQGLKAHDAAEKTSTDGRSAPDTIDEIFKKAVREMKQDNFIDAMGLLQAVLFFNPSHIKAQLNLAVVYHGLGFIDRAVKTLEIILEQDPENEIARGNLAIISRNDDKI</sequence>
<protein>
    <submittedName>
        <fullName evidence="4">Tetratricopeptide repeat protein</fullName>
    </submittedName>
</protein>
<evidence type="ECO:0000256" key="3">
    <source>
        <dbReference type="SAM" id="MobiDB-lite"/>
    </source>
</evidence>
<dbReference type="EMBL" id="JACADJ010000026">
    <property type="protein sequence ID" value="NWH05170.1"/>
    <property type="molecule type" value="Genomic_DNA"/>
</dbReference>
<dbReference type="Pfam" id="PF14559">
    <property type="entry name" value="TPR_19"/>
    <property type="match status" value="1"/>
</dbReference>